<name>A0A9D4KYV5_DREPO</name>
<dbReference type="Proteomes" id="UP000828390">
    <property type="component" value="Unassembled WGS sequence"/>
</dbReference>
<accession>A0A9D4KYV5</accession>
<evidence type="ECO:0000313" key="1">
    <source>
        <dbReference type="EMBL" id="KAH3848678.1"/>
    </source>
</evidence>
<proteinExistence type="predicted"/>
<sequence length="121" mass="14066">MRQIKREQETVLHPGNNFHEDWTIHNTAPPPFGHTSLNVLTKVHEDLTLNVTSTVLNIDQDIIGTNMWAIVHEDLTTSAVYRVLTRQNVEDRRKTRHHVRQTKCVPKSSPRAHCAQRRFAR</sequence>
<protein>
    <submittedName>
        <fullName evidence="1">Uncharacterized protein</fullName>
    </submittedName>
</protein>
<keyword evidence="2" id="KW-1185">Reference proteome</keyword>
<reference evidence="1" key="1">
    <citation type="journal article" date="2019" name="bioRxiv">
        <title>The Genome of the Zebra Mussel, Dreissena polymorpha: A Resource for Invasive Species Research.</title>
        <authorList>
            <person name="McCartney M.A."/>
            <person name="Auch B."/>
            <person name="Kono T."/>
            <person name="Mallez S."/>
            <person name="Zhang Y."/>
            <person name="Obille A."/>
            <person name="Becker A."/>
            <person name="Abrahante J.E."/>
            <person name="Garbe J."/>
            <person name="Badalamenti J.P."/>
            <person name="Herman A."/>
            <person name="Mangelson H."/>
            <person name="Liachko I."/>
            <person name="Sullivan S."/>
            <person name="Sone E.D."/>
            <person name="Koren S."/>
            <person name="Silverstein K.A.T."/>
            <person name="Beckman K.B."/>
            <person name="Gohl D.M."/>
        </authorList>
    </citation>
    <scope>NUCLEOTIDE SEQUENCE</scope>
    <source>
        <strain evidence="1">Duluth1</strain>
        <tissue evidence="1">Whole animal</tissue>
    </source>
</reference>
<comment type="caution">
    <text evidence="1">The sequence shown here is derived from an EMBL/GenBank/DDBJ whole genome shotgun (WGS) entry which is preliminary data.</text>
</comment>
<dbReference type="EMBL" id="JAIWYP010000003">
    <property type="protein sequence ID" value="KAH3848678.1"/>
    <property type="molecule type" value="Genomic_DNA"/>
</dbReference>
<reference evidence="1" key="2">
    <citation type="submission" date="2020-11" db="EMBL/GenBank/DDBJ databases">
        <authorList>
            <person name="McCartney M.A."/>
            <person name="Auch B."/>
            <person name="Kono T."/>
            <person name="Mallez S."/>
            <person name="Becker A."/>
            <person name="Gohl D.M."/>
            <person name="Silverstein K.A.T."/>
            <person name="Koren S."/>
            <person name="Bechman K.B."/>
            <person name="Herman A."/>
            <person name="Abrahante J.E."/>
            <person name="Garbe J."/>
        </authorList>
    </citation>
    <scope>NUCLEOTIDE SEQUENCE</scope>
    <source>
        <strain evidence="1">Duluth1</strain>
        <tissue evidence="1">Whole animal</tissue>
    </source>
</reference>
<dbReference type="AlphaFoldDB" id="A0A9D4KYV5"/>
<evidence type="ECO:0000313" key="2">
    <source>
        <dbReference type="Proteomes" id="UP000828390"/>
    </source>
</evidence>
<gene>
    <name evidence="1" type="ORF">DPMN_091058</name>
</gene>
<organism evidence="1 2">
    <name type="scientific">Dreissena polymorpha</name>
    <name type="common">Zebra mussel</name>
    <name type="synonym">Mytilus polymorpha</name>
    <dbReference type="NCBI Taxonomy" id="45954"/>
    <lineage>
        <taxon>Eukaryota</taxon>
        <taxon>Metazoa</taxon>
        <taxon>Spiralia</taxon>
        <taxon>Lophotrochozoa</taxon>
        <taxon>Mollusca</taxon>
        <taxon>Bivalvia</taxon>
        <taxon>Autobranchia</taxon>
        <taxon>Heteroconchia</taxon>
        <taxon>Euheterodonta</taxon>
        <taxon>Imparidentia</taxon>
        <taxon>Neoheterodontei</taxon>
        <taxon>Myida</taxon>
        <taxon>Dreissenoidea</taxon>
        <taxon>Dreissenidae</taxon>
        <taxon>Dreissena</taxon>
    </lineage>
</organism>